<feature type="compositionally biased region" description="Polar residues" evidence="5">
    <location>
        <begin position="823"/>
        <end position="834"/>
    </location>
</feature>
<dbReference type="OrthoDB" id="439808at2759"/>
<feature type="compositionally biased region" description="Basic and acidic residues" evidence="5">
    <location>
        <begin position="110"/>
        <end position="128"/>
    </location>
</feature>
<dbReference type="InterPro" id="IPR035979">
    <property type="entry name" value="RBD_domain_sf"/>
</dbReference>
<feature type="region of interest" description="Disordered" evidence="5">
    <location>
        <begin position="110"/>
        <end position="156"/>
    </location>
</feature>
<dbReference type="Gene3D" id="3.30.70.330">
    <property type="match status" value="2"/>
</dbReference>
<dbReference type="InterPro" id="IPR012921">
    <property type="entry name" value="SPOC_C"/>
</dbReference>
<feature type="compositionally biased region" description="Basic and acidic residues" evidence="5">
    <location>
        <begin position="1"/>
        <end position="17"/>
    </location>
</feature>
<dbReference type="CDD" id="cd21546">
    <property type="entry name" value="SPOC_FPA-like"/>
    <property type="match status" value="1"/>
</dbReference>
<dbReference type="InterPro" id="IPR000504">
    <property type="entry name" value="RRM_dom"/>
</dbReference>
<keyword evidence="8" id="KW-1185">Reference proteome</keyword>
<dbReference type="Proteomes" id="UP000631114">
    <property type="component" value="Unassembled WGS sequence"/>
</dbReference>
<feature type="region of interest" description="Disordered" evidence="5">
    <location>
        <begin position="757"/>
        <end position="788"/>
    </location>
</feature>
<evidence type="ECO:0000256" key="3">
    <source>
        <dbReference type="ARBA" id="ARBA00023242"/>
    </source>
</evidence>
<dbReference type="PROSITE" id="PS50102">
    <property type="entry name" value="RRM"/>
    <property type="match status" value="2"/>
</dbReference>
<evidence type="ECO:0000256" key="5">
    <source>
        <dbReference type="SAM" id="MobiDB-lite"/>
    </source>
</evidence>
<feature type="region of interest" description="Disordered" evidence="5">
    <location>
        <begin position="625"/>
        <end position="648"/>
    </location>
</feature>
<dbReference type="EMBL" id="JADFTS010000002">
    <property type="protein sequence ID" value="KAF9619206.1"/>
    <property type="molecule type" value="Genomic_DNA"/>
</dbReference>
<proteinExistence type="predicted"/>
<dbReference type="CDD" id="cd00590">
    <property type="entry name" value="RRM_SF"/>
    <property type="match status" value="2"/>
</dbReference>
<organism evidence="7 8">
    <name type="scientific">Coptis chinensis</name>
    <dbReference type="NCBI Taxonomy" id="261450"/>
    <lineage>
        <taxon>Eukaryota</taxon>
        <taxon>Viridiplantae</taxon>
        <taxon>Streptophyta</taxon>
        <taxon>Embryophyta</taxon>
        <taxon>Tracheophyta</taxon>
        <taxon>Spermatophyta</taxon>
        <taxon>Magnoliopsida</taxon>
        <taxon>Ranunculales</taxon>
        <taxon>Ranunculaceae</taxon>
        <taxon>Coptidoideae</taxon>
        <taxon>Coptis</taxon>
    </lineage>
</organism>
<reference evidence="7 8" key="1">
    <citation type="submission" date="2020-10" db="EMBL/GenBank/DDBJ databases">
        <title>The Coptis chinensis genome and diversification of protoberbering-type alkaloids.</title>
        <authorList>
            <person name="Wang B."/>
            <person name="Shu S."/>
            <person name="Song C."/>
            <person name="Liu Y."/>
        </authorList>
    </citation>
    <scope>NUCLEOTIDE SEQUENCE [LARGE SCALE GENOMIC DNA]</scope>
    <source>
        <strain evidence="7">HL-2020</strain>
        <tissue evidence="7">Leaf</tissue>
    </source>
</reference>
<dbReference type="PANTHER" id="PTHR23189">
    <property type="entry name" value="RNA RECOGNITION MOTIF-CONTAINING"/>
    <property type="match status" value="1"/>
</dbReference>
<feature type="compositionally biased region" description="Polar residues" evidence="5">
    <location>
        <begin position="871"/>
        <end position="889"/>
    </location>
</feature>
<feature type="compositionally biased region" description="Polar residues" evidence="5">
    <location>
        <begin position="636"/>
        <end position="648"/>
    </location>
</feature>
<protein>
    <recommendedName>
        <fullName evidence="6">RRM domain-containing protein</fullName>
    </recommendedName>
</protein>
<feature type="region of interest" description="Disordered" evidence="5">
    <location>
        <begin position="1"/>
        <end position="29"/>
    </location>
</feature>
<feature type="region of interest" description="Disordered" evidence="5">
    <location>
        <begin position="806"/>
        <end position="834"/>
    </location>
</feature>
<evidence type="ECO:0000256" key="2">
    <source>
        <dbReference type="ARBA" id="ARBA00022884"/>
    </source>
</evidence>
<dbReference type="FunFam" id="3.30.70.330:FF:000522">
    <property type="entry name" value="RNA recognition motif (RRM)-containing protein"/>
    <property type="match status" value="1"/>
</dbReference>
<comment type="caution">
    <text evidence="7">The sequence shown here is derived from an EMBL/GenBank/DDBJ whole genome shotgun (WGS) entry which is preliminary data.</text>
</comment>
<evidence type="ECO:0000256" key="4">
    <source>
        <dbReference type="PROSITE-ProRule" id="PRU00176"/>
    </source>
</evidence>
<feature type="compositionally biased region" description="Low complexity" evidence="5">
    <location>
        <begin position="757"/>
        <end position="767"/>
    </location>
</feature>
<dbReference type="GO" id="GO:0003723">
    <property type="term" value="F:RNA binding"/>
    <property type="evidence" value="ECO:0007669"/>
    <property type="project" value="UniProtKB-UniRule"/>
</dbReference>
<feature type="region of interest" description="Disordered" evidence="5">
    <location>
        <begin position="674"/>
        <end position="705"/>
    </location>
</feature>
<keyword evidence="2 4" id="KW-0694">RNA-binding</keyword>
<evidence type="ECO:0000313" key="8">
    <source>
        <dbReference type="Proteomes" id="UP000631114"/>
    </source>
</evidence>
<comment type="subcellular location">
    <subcellularLocation>
        <location evidence="1">Nucleus</location>
    </subcellularLocation>
</comment>
<feature type="domain" description="RRM" evidence="6">
    <location>
        <begin position="162"/>
        <end position="235"/>
    </location>
</feature>
<feature type="domain" description="RRM" evidence="6">
    <location>
        <begin position="34"/>
        <end position="106"/>
    </location>
</feature>
<gene>
    <name evidence="7" type="ORF">IFM89_005760</name>
</gene>
<feature type="region of interest" description="Disordered" evidence="5">
    <location>
        <begin position="336"/>
        <end position="361"/>
    </location>
</feature>
<sequence>MIGRERRGSGDRFRREYSPTPRNEMGRNIAPPSRHLWIGNLSHHIPESALSEQCLKFGEIDSIAFQPGRSYAFVNYRKEEDAMIAMRALQGFVLAGLPLKIEFAKAERSLPSSHDEYQQRRDERRSNEHGSPFQRDSRARPTSPGSHTDNSRMGDKHAEPSEVLWIGFPSFLNVDEMLLRRSFSPFGEIEKITAFPGRSYAFVQFRTVMAACRAKEALQGKLFDNPRVSICFAKNETNALEQGRNSMNPPFSPHFNSNGHPGRSTEFRQDRNFGNSIGEPHRGSPHFTPDMELGDSSVAGFGRKGPVWMGGSGTFEPKRLQGPRSELGISKDTFEHQYSPSRKRGPQHHDLSPGRFPQKGPFYEDLSGMQDSFFFQEAKKLKTGPFPPDKELPEYPFSDSAQDKQRTGLSMTFPNLPKHEAYDKSFGSGPFSHNIIADRPMHLARPRDERDHNLNASYDRFETGSGPFPVNPVKWKQSNPELHQSPLKGEWKWEGTIAKGGTPSPVRPGILDCTARTGLDMLAKHFYQAASAWVVFFVPESDADIVLYNEFMNYLGEKQRAAVAKLGEKTSLFLVPPSDFSEKVLKVPGKLSISGVILRFQHLNSDFGSLNQPLDAMESNPLPFHGDISYHKPPSSELTSSARGPSQSYTNFSSELFPSITSFATARKPELEDLPLLGNKPGSAPSPSFPGPTHLTGRGSEAQNGNMFYQPLQHQNPQLPSNWPPHLQNSDPGTGNLLPHVSTNLGNVMNPGAVQQMSSGQFSSGMSNNPLAGGNKFSHQETKPQMPIPSLQPQQLAQLASLLVQGQQPGTGPVSSVEHSHKQSTPMNQSEHSYLLSQTTQNHASSNASTIQFGQMHQLLQQKSNALIVPQTSSADSHSQVNQPLQMTSAREEEPNPHTRLQATLQLAATLLQQIQQQGKGADQR</sequence>
<dbReference type="Pfam" id="PF00076">
    <property type="entry name" value="RRM_1"/>
    <property type="match status" value="2"/>
</dbReference>
<dbReference type="Pfam" id="PF07744">
    <property type="entry name" value="SPOC"/>
    <property type="match status" value="1"/>
</dbReference>
<dbReference type="SMART" id="SM00360">
    <property type="entry name" value="RRM"/>
    <property type="match status" value="2"/>
</dbReference>
<dbReference type="AlphaFoldDB" id="A0A835IK10"/>
<evidence type="ECO:0000256" key="1">
    <source>
        <dbReference type="ARBA" id="ARBA00004123"/>
    </source>
</evidence>
<keyword evidence="3" id="KW-0539">Nucleus</keyword>
<name>A0A835IK10_9MAGN</name>
<dbReference type="GO" id="GO:0005634">
    <property type="term" value="C:nucleus"/>
    <property type="evidence" value="ECO:0007669"/>
    <property type="project" value="UniProtKB-SubCell"/>
</dbReference>
<evidence type="ECO:0000259" key="6">
    <source>
        <dbReference type="PROSITE" id="PS50102"/>
    </source>
</evidence>
<dbReference type="SUPFAM" id="SSF54928">
    <property type="entry name" value="RNA-binding domain, RBD"/>
    <property type="match status" value="2"/>
</dbReference>
<feature type="region of interest" description="Disordered" evidence="5">
    <location>
        <begin position="311"/>
        <end position="330"/>
    </location>
</feature>
<evidence type="ECO:0000313" key="7">
    <source>
        <dbReference type="EMBL" id="KAF9619206.1"/>
    </source>
</evidence>
<accession>A0A835IK10</accession>
<feature type="region of interest" description="Disordered" evidence="5">
    <location>
        <begin position="871"/>
        <end position="898"/>
    </location>
</feature>
<dbReference type="InterPro" id="IPR012677">
    <property type="entry name" value="Nucleotide-bd_a/b_plait_sf"/>
</dbReference>